<dbReference type="GO" id="GO:0046100">
    <property type="term" value="P:hypoxanthine metabolic process"/>
    <property type="evidence" value="ECO:0007669"/>
    <property type="project" value="TreeGrafter"/>
</dbReference>
<organism evidence="3 4">
    <name type="scientific">[Emmonsia] crescens</name>
    <dbReference type="NCBI Taxonomy" id="73230"/>
    <lineage>
        <taxon>Eukaryota</taxon>
        <taxon>Fungi</taxon>
        <taxon>Dikarya</taxon>
        <taxon>Ascomycota</taxon>
        <taxon>Pezizomycotina</taxon>
        <taxon>Eurotiomycetes</taxon>
        <taxon>Eurotiomycetidae</taxon>
        <taxon>Onygenales</taxon>
        <taxon>Ajellomycetaceae</taxon>
        <taxon>Emergomyces</taxon>
    </lineage>
</organism>
<protein>
    <submittedName>
        <fullName evidence="3">Uncharacterized protein</fullName>
    </submittedName>
</protein>
<evidence type="ECO:0000256" key="1">
    <source>
        <dbReference type="ARBA" id="ARBA00022676"/>
    </source>
</evidence>
<accession>A0A2B7Y5G2</accession>
<evidence type="ECO:0000256" key="2">
    <source>
        <dbReference type="ARBA" id="ARBA00022679"/>
    </source>
</evidence>
<dbReference type="GO" id="GO:0005737">
    <property type="term" value="C:cytoplasm"/>
    <property type="evidence" value="ECO:0007669"/>
    <property type="project" value="TreeGrafter"/>
</dbReference>
<evidence type="ECO:0000313" key="4">
    <source>
        <dbReference type="Proteomes" id="UP000226031"/>
    </source>
</evidence>
<dbReference type="Proteomes" id="UP000226031">
    <property type="component" value="Unassembled WGS sequence"/>
</dbReference>
<dbReference type="GO" id="GO:0004422">
    <property type="term" value="F:hypoxanthine phosphoribosyltransferase activity"/>
    <property type="evidence" value="ECO:0007669"/>
    <property type="project" value="TreeGrafter"/>
</dbReference>
<comment type="caution">
    <text evidence="3">The sequence shown here is derived from an EMBL/GenBank/DDBJ whole genome shotgun (WGS) entry which is preliminary data.</text>
</comment>
<dbReference type="GO" id="GO:0032263">
    <property type="term" value="P:GMP salvage"/>
    <property type="evidence" value="ECO:0007669"/>
    <property type="project" value="TreeGrafter"/>
</dbReference>
<keyword evidence="1" id="KW-0328">Glycosyltransferase</keyword>
<reference evidence="3 4" key="1">
    <citation type="submission" date="2017-10" db="EMBL/GenBank/DDBJ databases">
        <title>Comparative genomics in systemic dimorphic fungi from Ajellomycetaceae.</title>
        <authorList>
            <person name="Munoz J.F."/>
            <person name="Mcewen J.G."/>
            <person name="Clay O.K."/>
            <person name="Cuomo C.A."/>
        </authorList>
    </citation>
    <scope>NUCLEOTIDE SEQUENCE [LARGE SCALE GENOMIC DNA]</scope>
    <source>
        <strain evidence="3 4">UAMH4076</strain>
    </source>
</reference>
<dbReference type="SUPFAM" id="SSF53271">
    <property type="entry name" value="PRTase-like"/>
    <property type="match status" value="1"/>
</dbReference>
<keyword evidence="4" id="KW-1185">Reference proteome</keyword>
<name>A0A2B7Y5G2_9EURO</name>
<dbReference type="PANTHER" id="PTHR43363">
    <property type="entry name" value="HYPOXANTHINE PHOSPHORIBOSYLTRANSFERASE"/>
    <property type="match status" value="1"/>
</dbReference>
<dbReference type="GO" id="GO:0032265">
    <property type="term" value="P:XMP salvage"/>
    <property type="evidence" value="ECO:0007669"/>
    <property type="project" value="TreeGrafter"/>
</dbReference>
<proteinExistence type="predicted"/>
<keyword evidence="2" id="KW-0808">Transferase</keyword>
<dbReference type="InterPro" id="IPR029057">
    <property type="entry name" value="PRTase-like"/>
</dbReference>
<dbReference type="EMBL" id="PDND01001157">
    <property type="protein sequence ID" value="PGH15887.1"/>
    <property type="molecule type" value="Genomic_DNA"/>
</dbReference>
<gene>
    <name evidence="3" type="ORF">GX50_09005</name>
</gene>
<dbReference type="STRING" id="73230.A0A2B7Y5G2"/>
<sequence>MVEKVYVTYNQVHKLCQVSADRILNDFRPNLMIAIGGGGYIPARMLRYSVS</sequence>
<dbReference type="AlphaFoldDB" id="A0A2B7Y5G2"/>
<dbReference type="Gene3D" id="3.40.50.2020">
    <property type="match status" value="1"/>
</dbReference>
<evidence type="ECO:0000313" key="3">
    <source>
        <dbReference type="EMBL" id="PGH15887.1"/>
    </source>
</evidence>
<dbReference type="PANTHER" id="PTHR43363:SF1">
    <property type="entry name" value="HYPOXANTHINE-GUANINE PHOSPHORIBOSYLTRANSFERASE"/>
    <property type="match status" value="1"/>
</dbReference>
<dbReference type="GO" id="GO:0032264">
    <property type="term" value="P:IMP salvage"/>
    <property type="evidence" value="ECO:0007669"/>
    <property type="project" value="TreeGrafter"/>
</dbReference>